<comment type="caution">
    <text evidence="2">The sequence shown here is derived from an EMBL/GenBank/DDBJ whole genome shotgun (WGS) entry which is preliminary data.</text>
</comment>
<evidence type="ECO:0000313" key="2">
    <source>
        <dbReference type="EMBL" id="TCW19871.1"/>
    </source>
</evidence>
<feature type="transmembrane region" description="Helical" evidence="1">
    <location>
        <begin position="145"/>
        <end position="166"/>
    </location>
</feature>
<dbReference type="RefSeq" id="WP_131886560.1">
    <property type="nucleotide sequence ID" value="NZ_CP143053.1"/>
</dbReference>
<feature type="transmembrane region" description="Helical" evidence="1">
    <location>
        <begin position="71"/>
        <end position="93"/>
    </location>
</feature>
<reference evidence="2 3" key="1">
    <citation type="submission" date="2019-03" db="EMBL/GenBank/DDBJ databases">
        <title>Root nodule microbial communities of legume samples collected from USA, Mexico and Botswana.</title>
        <authorList>
            <person name="Hirsch A."/>
        </authorList>
    </citation>
    <scope>NUCLEOTIDE SEQUENCE [LARGE SCALE GENOMIC DNA]</scope>
    <source>
        <strain evidence="2 3">55</strain>
    </source>
</reference>
<name>A0A4R3ZMS4_9ACTN</name>
<dbReference type="Proteomes" id="UP000295805">
    <property type="component" value="Unassembled WGS sequence"/>
</dbReference>
<feature type="transmembrane region" description="Helical" evidence="1">
    <location>
        <begin position="25"/>
        <end position="51"/>
    </location>
</feature>
<protein>
    <recommendedName>
        <fullName evidence="4">Transmembrane protein</fullName>
    </recommendedName>
</protein>
<accession>A0A4R3ZMS4</accession>
<dbReference type="EMBL" id="SMCX01000037">
    <property type="protein sequence ID" value="TCW19871.1"/>
    <property type="molecule type" value="Genomic_DNA"/>
</dbReference>
<feature type="transmembrane region" description="Helical" evidence="1">
    <location>
        <begin position="114"/>
        <end position="133"/>
    </location>
</feature>
<keyword evidence="1" id="KW-1133">Transmembrane helix</keyword>
<keyword evidence="1" id="KW-0472">Membrane</keyword>
<dbReference type="AlphaFoldDB" id="A0A4R3ZMS4"/>
<sequence>MSQPAPDSAARTIEWTYRVAQNPRWLLAFAALCWYAGQVIWAATSIDVWWFLGVIDPVRAAYSERPDPVELAYLGSNAMVAVLVPTATGFVHLRTPPRIDEPRTPIPAYGHWRLHIPFVVAMTLSSWALIHWFSDPDYDNLWSQVSAYVALAIGWAGMTLVGWSLVAGGHRRALVFTPGALHYTRGYFQATIPWDSVTALRPVCDANIKNGGPGEIHRPSHRNLRAGVQMFVREGVETRRKTMLFRIDDQDVIGVDCSGYKIEPNTLINAIYLLVENPGLRPLLDTPECAEFFVGPDWNIRRTMRVGDRWDRTTGEIVRAEEGDTP</sequence>
<organism evidence="2 3">
    <name type="scientific">Dietzia cinnamea</name>
    <dbReference type="NCBI Taxonomy" id="321318"/>
    <lineage>
        <taxon>Bacteria</taxon>
        <taxon>Bacillati</taxon>
        <taxon>Actinomycetota</taxon>
        <taxon>Actinomycetes</taxon>
        <taxon>Mycobacteriales</taxon>
        <taxon>Dietziaceae</taxon>
        <taxon>Dietzia</taxon>
    </lineage>
</organism>
<gene>
    <name evidence="2" type="ORF">EDD19_1376</name>
</gene>
<evidence type="ECO:0000313" key="3">
    <source>
        <dbReference type="Proteomes" id="UP000295805"/>
    </source>
</evidence>
<dbReference type="GeneID" id="89530274"/>
<proteinExistence type="predicted"/>
<evidence type="ECO:0008006" key="4">
    <source>
        <dbReference type="Google" id="ProtNLM"/>
    </source>
</evidence>
<evidence type="ECO:0000256" key="1">
    <source>
        <dbReference type="SAM" id="Phobius"/>
    </source>
</evidence>
<keyword evidence="1" id="KW-0812">Transmembrane</keyword>